<sequence length="156" mass="18135">MELNKNITYTIVPGPLDTDCFICTSHKPNTHGYPQVKRNGNKQQLIHRYLYQIMFGSISNNKHIHHICENKLCINVQHLMPKEHGVHITEHHKGKPNPKNQGSKHPQAKLTEKQVKTILSDTIHTCQWLGDKHNVTRGLINDIKHRKKWKHIQEVS</sequence>
<evidence type="ECO:0000313" key="3">
    <source>
        <dbReference type="EMBL" id="KKK82966.1"/>
    </source>
</evidence>
<dbReference type="Pfam" id="PF13392">
    <property type="entry name" value="HNH_3"/>
    <property type="match status" value="1"/>
</dbReference>
<gene>
    <name evidence="3" type="ORF">LCGC14_2798120</name>
</gene>
<dbReference type="InterPro" id="IPR044925">
    <property type="entry name" value="His-Me_finger_sf"/>
</dbReference>
<reference evidence="3" key="1">
    <citation type="journal article" date="2015" name="Nature">
        <title>Complex archaea that bridge the gap between prokaryotes and eukaryotes.</title>
        <authorList>
            <person name="Spang A."/>
            <person name="Saw J.H."/>
            <person name="Jorgensen S.L."/>
            <person name="Zaremba-Niedzwiedzka K."/>
            <person name="Martijn J."/>
            <person name="Lind A.E."/>
            <person name="van Eijk R."/>
            <person name="Schleper C."/>
            <person name="Guy L."/>
            <person name="Ettema T.J."/>
        </authorList>
    </citation>
    <scope>NUCLEOTIDE SEQUENCE</scope>
</reference>
<proteinExistence type="predicted"/>
<organism evidence="3">
    <name type="scientific">marine sediment metagenome</name>
    <dbReference type="NCBI Taxonomy" id="412755"/>
    <lineage>
        <taxon>unclassified sequences</taxon>
        <taxon>metagenomes</taxon>
        <taxon>ecological metagenomes</taxon>
    </lineage>
</organism>
<evidence type="ECO:0000259" key="2">
    <source>
        <dbReference type="Pfam" id="PF13392"/>
    </source>
</evidence>
<feature type="region of interest" description="Disordered" evidence="1">
    <location>
        <begin position="88"/>
        <end position="108"/>
    </location>
</feature>
<feature type="domain" description="HNH nuclease" evidence="2">
    <location>
        <begin position="45"/>
        <end position="80"/>
    </location>
</feature>
<accession>A0A0F9BEW8</accession>
<dbReference type="AlphaFoldDB" id="A0A0F9BEW8"/>
<name>A0A0F9BEW8_9ZZZZ</name>
<dbReference type="EMBL" id="LAZR01052437">
    <property type="protein sequence ID" value="KKK82966.1"/>
    <property type="molecule type" value="Genomic_DNA"/>
</dbReference>
<dbReference type="InterPro" id="IPR003615">
    <property type="entry name" value="HNH_nuc"/>
</dbReference>
<protein>
    <recommendedName>
        <fullName evidence="2">HNH nuclease domain-containing protein</fullName>
    </recommendedName>
</protein>
<evidence type="ECO:0000256" key="1">
    <source>
        <dbReference type="SAM" id="MobiDB-lite"/>
    </source>
</evidence>
<dbReference type="SUPFAM" id="SSF54060">
    <property type="entry name" value="His-Me finger endonucleases"/>
    <property type="match status" value="1"/>
</dbReference>
<comment type="caution">
    <text evidence="3">The sequence shown here is derived from an EMBL/GenBank/DDBJ whole genome shotgun (WGS) entry which is preliminary data.</text>
</comment>